<dbReference type="STRING" id="1159016.SAMN02927937_00280"/>
<dbReference type="EMBL" id="FNXE01000002">
    <property type="protein sequence ID" value="SEH57254.1"/>
    <property type="molecule type" value="Genomic_DNA"/>
</dbReference>
<name>A0A1H6J973_9FLAO</name>
<reference evidence="2 3" key="1">
    <citation type="submission" date="2016-10" db="EMBL/GenBank/DDBJ databases">
        <authorList>
            <person name="de Groot N.N."/>
        </authorList>
    </citation>
    <scope>NUCLEOTIDE SEQUENCE [LARGE SCALE GENOMIC DNA]</scope>
    <source>
        <strain evidence="2 3">CGMCC 1.10825</strain>
    </source>
</reference>
<accession>A0A1H6J973</accession>
<protein>
    <submittedName>
        <fullName evidence="2">Uncharacterized protein</fullName>
    </submittedName>
</protein>
<feature type="transmembrane region" description="Helical" evidence="1">
    <location>
        <begin position="20"/>
        <end position="50"/>
    </location>
</feature>
<keyword evidence="3" id="KW-1185">Reference proteome</keyword>
<evidence type="ECO:0000256" key="1">
    <source>
        <dbReference type="SAM" id="Phobius"/>
    </source>
</evidence>
<proteinExistence type="predicted"/>
<feature type="transmembrane region" description="Helical" evidence="1">
    <location>
        <begin position="70"/>
        <end position="91"/>
    </location>
</feature>
<dbReference type="Proteomes" id="UP000199634">
    <property type="component" value="Unassembled WGS sequence"/>
</dbReference>
<keyword evidence="1" id="KW-1133">Transmembrane helix</keyword>
<keyword evidence="1" id="KW-0472">Membrane</keyword>
<evidence type="ECO:0000313" key="2">
    <source>
        <dbReference type="EMBL" id="SEH57254.1"/>
    </source>
</evidence>
<sequence length="93" mass="10989">MRTLRLKLQFYKSTLLINLLVSLSILFLTKSVSAFIFSLTVIGFLAAIFYKEVYRKNEYYLYYNAGLSKLQLVLFCFLINCVWSFFIKILCMI</sequence>
<keyword evidence="1" id="KW-0812">Transmembrane</keyword>
<dbReference type="AlphaFoldDB" id="A0A1H6J973"/>
<gene>
    <name evidence="2" type="ORF">SAMN02927937_00280</name>
</gene>
<organism evidence="2 3">
    <name type="scientific">Paenimyroides marinum</name>
    <dbReference type="NCBI Taxonomy" id="1159016"/>
    <lineage>
        <taxon>Bacteria</taxon>
        <taxon>Pseudomonadati</taxon>
        <taxon>Bacteroidota</taxon>
        <taxon>Flavobacteriia</taxon>
        <taxon>Flavobacteriales</taxon>
        <taxon>Flavobacteriaceae</taxon>
        <taxon>Paenimyroides</taxon>
    </lineage>
</organism>
<evidence type="ECO:0000313" key="3">
    <source>
        <dbReference type="Proteomes" id="UP000199634"/>
    </source>
</evidence>